<dbReference type="KEGG" id="slim:SCL_1622"/>
<keyword evidence="4 7" id="KW-1133">Transmembrane helix</keyword>
<dbReference type="PANTHER" id="PTHR32309:SF13">
    <property type="entry name" value="FERRIC ENTEROBACTIN TRANSPORT PROTEIN FEPE"/>
    <property type="match status" value="1"/>
</dbReference>
<evidence type="ECO:0000256" key="3">
    <source>
        <dbReference type="ARBA" id="ARBA00022692"/>
    </source>
</evidence>
<dbReference type="InterPro" id="IPR003856">
    <property type="entry name" value="LPS_length_determ_N"/>
</dbReference>
<dbReference type="PANTHER" id="PTHR32309">
    <property type="entry name" value="TYROSINE-PROTEIN KINASE"/>
    <property type="match status" value="1"/>
</dbReference>
<sequence length="586" mass="66126">MIEEQTKDLSDYLGAFRRRKGSILVTSTVILAVSVLAALLWPPTYRSTATILIEEQEVPPDLVRSTITSYAAQRIQQINARVMTRANLMQIIEKYDLYKSKRRHETTEEIMERMRGDIKLDTLSADVIDPRSGRPMPATIAFTLAFEGDTPAVTQKVANELTTLYLNENLRNRTEKAAETYTFLSSEADKLRERIVELEAHISDFKKKNEGRLPELATFNRQQGERIEAELRDVEGQLRSLDDRKFYLEGQLASLNPLTPTVGAEGQQILDPVTQLKTLRSQYISASAKYSPDHPDVARLKREIEGLEKQTGSVNSSTEQAKELAALRTELAAAREKYSPDHPDVIRLTKAVAAQEEALKQIRPTPESEVAREKPDNPTYINFKAQLEGFKSQTQALTAQREALKAKLFEYEKRLQQTPEVERNFLALNRDYENTVRRYQEIRQKQNEAQVGQELEKERKGERFSLIDPPQLPEEPVKPNRPAIIILGFLLSVGGGLGFAAAAESMDSSVRGVRGATELFSAPPLSVIPYLRNSEDLARVERKRKIVAMAIAGSFVLIVLLAHFLWTPLDVLWFKGLRKVDNVIGG</sequence>
<feature type="transmembrane region" description="Helical" evidence="7">
    <location>
        <begin position="483"/>
        <end position="503"/>
    </location>
</feature>
<feature type="coiled-coil region" evidence="6">
    <location>
        <begin position="387"/>
        <end position="449"/>
    </location>
</feature>
<evidence type="ECO:0000256" key="5">
    <source>
        <dbReference type="ARBA" id="ARBA00023136"/>
    </source>
</evidence>
<dbReference type="InParanoid" id="A0A1B4XGN5"/>
<feature type="domain" description="Polysaccharide chain length determinant N-terminal" evidence="8">
    <location>
        <begin position="8"/>
        <end position="63"/>
    </location>
</feature>
<reference evidence="10 11" key="1">
    <citation type="submission" date="2015-05" db="EMBL/GenBank/DDBJ databases">
        <title>Complete genome sequence of a sulfur-oxidizing gammaproteobacterium strain HA5.</title>
        <authorList>
            <person name="Miura A."/>
            <person name="Kojima H."/>
            <person name="Fukui M."/>
        </authorList>
    </citation>
    <scope>NUCLEOTIDE SEQUENCE [LARGE SCALE GENOMIC DNA]</scope>
    <source>
        <strain evidence="10 11">HA5</strain>
    </source>
</reference>
<feature type="transmembrane region" description="Helical" evidence="7">
    <location>
        <begin position="21"/>
        <end position="41"/>
    </location>
</feature>
<dbReference type="GO" id="GO:0005886">
    <property type="term" value="C:plasma membrane"/>
    <property type="evidence" value="ECO:0007669"/>
    <property type="project" value="UniProtKB-SubCell"/>
</dbReference>
<keyword evidence="11" id="KW-1185">Reference proteome</keyword>
<keyword evidence="3 7" id="KW-0812">Transmembrane</keyword>
<evidence type="ECO:0000256" key="1">
    <source>
        <dbReference type="ARBA" id="ARBA00004651"/>
    </source>
</evidence>
<protein>
    <submittedName>
        <fullName evidence="10">Lipopolysaccharide biosynthesis protein</fullName>
    </submittedName>
</protein>
<evidence type="ECO:0000313" key="10">
    <source>
        <dbReference type="EMBL" id="BAV33927.1"/>
    </source>
</evidence>
<dbReference type="AlphaFoldDB" id="A0A1B4XGN5"/>
<gene>
    <name evidence="10" type="ORF">SCL_1622</name>
</gene>
<organism evidence="10 11">
    <name type="scientific">Sulfuricaulis limicola</name>
    <dbReference type="NCBI Taxonomy" id="1620215"/>
    <lineage>
        <taxon>Bacteria</taxon>
        <taxon>Pseudomonadati</taxon>
        <taxon>Pseudomonadota</taxon>
        <taxon>Gammaproteobacteria</taxon>
        <taxon>Acidiferrobacterales</taxon>
        <taxon>Acidiferrobacteraceae</taxon>
        <taxon>Sulfuricaulis</taxon>
    </lineage>
</organism>
<dbReference type="Pfam" id="PF02706">
    <property type="entry name" value="Wzz"/>
    <property type="match status" value="1"/>
</dbReference>
<evidence type="ECO:0000259" key="8">
    <source>
        <dbReference type="Pfam" id="PF02706"/>
    </source>
</evidence>
<keyword evidence="2" id="KW-1003">Cell membrane</keyword>
<proteinExistence type="predicted"/>
<evidence type="ECO:0000256" key="4">
    <source>
        <dbReference type="ARBA" id="ARBA00022989"/>
    </source>
</evidence>
<evidence type="ECO:0000256" key="2">
    <source>
        <dbReference type="ARBA" id="ARBA00022475"/>
    </source>
</evidence>
<dbReference type="RefSeq" id="WP_096360730.1">
    <property type="nucleotide sequence ID" value="NZ_AP014879.1"/>
</dbReference>
<dbReference type="OrthoDB" id="9795292at2"/>
<feature type="transmembrane region" description="Helical" evidence="7">
    <location>
        <begin position="546"/>
        <end position="566"/>
    </location>
</feature>
<name>A0A1B4XGN5_9GAMM</name>
<keyword evidence="6" id="KW-0175">Coiled coil</keyword>
<dbReference type="GO" id="GO:0004713">
    <property type="term" value="F:protein tyrosine kinase activity"/>
    <property type="evidence" value="ECO:0007669"/>
    <property type="project" value="TreeGrafter"/>
</dbReference>
<evidence type="ECO:0000313" key="11">
    <source>
        <dbReference type="Proteomes" id="UP000243180"/>
    </source>
</evidence>
<dbReference type="InterPro" id="IPR032807">
    <property type="entry name" value="GNVR"/>
</dbReference>
<dbReference type="Gene3D" id="1.10.287.1490">
    <property type="match status" value="1"/>
</dbReference>
<dbReference type="EMBL" id="AP014879">
    <property type="protein sequence ID" value="BAV33927.1"/>
    <property type="molecule type" value="Genomic_DNA"/>
</dbReference>
<comment type="subcellular location">
    <subcellularLocation>
        <location evidence="1">Cell membrane</location>
        <topology evidence="1">Multi-pass membrane protein</topology>
    </subcellularLocation>
</comment>
<evidence type="ECO:0000259" key="9">
    <source>
        <dbReference type="Pfam" id="PF13807"/>
    </source>
</evidence>
<keyword evidence="5 7" id="KW-0472">Membrane</keyword>
<dbReference type="Proteomes" id="UP000243180">
    <property type="component" value="Chromosome"/>
</dbReference>
<evidence type="ECO:0000256" key="7">
    <source>
        <dbReference type="SAM" id="Phobius"/>
    </source>
</evidence>
<feature type="domain" description="Tyrosine-protein kinase G-rich" evidence="9">
    <location>
        <begin position="421"/>
        <end position="500"/>
    </location>
</feature>
<dbReference type="FunCoup" id="A0A1B4XGN5">
    <property type="interactions" value="339"/>
</dbReference>
<evidence type="ECO:0000256" key="6">
    <source>
        <dbReference type="SAM" id="Coils"/>
    </source>
</evidence>
<accession>A0A1B4XGN5</accession>
<feature type="coiled-coil region" evidence="6">
    <location>
        <begin position="181"/>
        <end position="244"/>
    </location>
</feature>
<dbReference type="InterPro" id="IPR050445">
    <property type="entry name" value="Bact_polysacc_biosynth/exp"/>
</dbReference>
<dbReference type="Pfam" id="PF13807">
    <property type="entry name" value="GNVR"/>
    <property type="match status" value="1"/>
</dbReference>